<dbReference type="GO" id="GO:0005524">
    <property type="term" value="F:ATP binding"/>
    <property type="evidence" value="ECO:0007669"/>
    <property type="project" value="UniProtKB-KW"/>
</dbReference>
<dbReference type="SMART" id="SM00382">
    <property type="entry name" value="AAA"/>
    <property type="match status" value="2"/>
</dbReference>
<evidence type="ECO:0000256" key="5">
    <source>
        <dbReference type="PROSITE-ProRule" id="PRU01251"/>
    </source>
</evidence>
<dbReference type="Pfam" id="PF10431">
    <property type="entry name" value="ClpB_D2-small"/>
    <property type="match status" value="1"/>
</dbReference>
<dbReference type="PROSITE" id="PS51903">
    <property type="entry name" value="CLP_R"/>
    <property type="match status" value="1"/>
</dbReference>
<dbReference type="FunFam" id="3.40.50.300:FF:000025">
    <property type="entry name" value="ATP-dependent Clp protease subunit"/>
    <property type="match status" value="1"/>
</dbReference>
<comment type="caution">
    <text evidence="8">The sequence shown here is derived from an EMBL/GenBank/DDBJ whole genome shotgun (WGS) entry which is preliminary data.</text>
</comment>
<keyword evidence="1 5" id="KW-0677">Repeat</keyword>
<evidence type="ECO:0000256" key="3">
    <source>
        <dbReference type="ARBA" id="ARBA00022840"/>
    </source>
</evidence>
<sequence>MEEQKDVQPNETDLLVNLPFISASEDRPHDFGVLVDNTFFVWNDRLDIGSRKLRKAKRSVDAFITFIAILVTGICFALFLVSTFVLLPPSVWQALPFWTDPSSVQLLLWLTVAGVMYVAYRRALAKREPQESGARVDVSLHPLQTTWEAAKEMQDKPWVDIGSRCTQEAWKGLEDAALLAERLSHRYVGLLHVFAGQLSQPSVGHLFARLGINFDQIKDSLTHKLAEYPKAQPGEAMADRLDPLGQRAILGAAVHAAMHGRTVITPVDVFVSTYRNSPFLQELFYGVDIKEEAMENVLAWLQIRENLRARWQMFRKASFLKPTGNMNRSMTAVATPLLDRVSTDLTSQAARAGLPMLIGRETEMERVLRVFESGGRSVVLVGQPGIGKQAIIDGIAERMVKEDVPDLLKDRRLVSIDVGRLVAGATPAQAEERLLLALNEVGRSGNIALAIPNIDDLVGITAGSAQSLDLSSLLAQELEKGYFVLIATTTPAAYRDAIEGSALASSLTKVDLDEPNKNEAIQIIEAKVGKPEAEQGVLFSYEAVEALVDLTARYLHDQFLPDKAIRLMEETALMVKQSRGLGATITKQDVAQIVSVAAKVPLTAVSQDEKEKLLALEVNLHTRVIGQSEAVNMVSAALRRARAEMRSGRRPIANFLFLGPTGVGKTELSKAIAATYFGNEEAMVRLDMSEYQDSSSIHRLIGVPGSRQGGLFTEAVRKQPFGLILLDELEKAHPEILNVFLQVFDDGRLTDAAGRTVDFTQTIIVATSNAGSQYIQEQVKQGTPMDQIKTHLMEEELSQYYRPEFLNRFDGVVVFTPLTMEDVMAIAGLMLGGVRKRLDDKGIVFTVSDAALKELAVAGYDPQFGARPLRRVIQEKVEDPLATLLLEGKVGRRDTVVLDAGGEMRVDKAPAL</sequence>
<dbReference type="InterPro" id="IPR027417">
    <property type="entry name" value="P-loop_NTPase"/>
</dbReference>
<dbReference type="Proteomes" id="UP000230084">
    <property type="component" value="Unassembled WGS sequence"/>
</dbReference>
<evidence type="ECO:0000256" key="1">
    <source>
        <dbReference type="ARBA" id="ARBA00022737"/>
    </source>
</evidence>
<dbReference type="SMART" id="SM01086">
    <property type="entry name" value="ClpB_D2-small"/>
    <property type="match status" value="1"/>
</dbReference>
<dbReference type="GO" id="GO:0034605">
    <property type="term" value="P:cellular response to heat"/>
    <property type="evidence" value="ECO:0007669"/>
    <property type="project" value="TreeGrafter"/>
</dbReference>
<name>A0A2H0RMK2_9BACT</name>
<accession>A0A2H0RMK2</accession>
<dbReference type="AlphaFoldDB" id="A0A2H0RMK2"/>
<dbReference type="GO" id="GO:0005737">
    <property type="term" value="C:cytoplasm"/>
    <property type="evidence" value="ECO:0007669"/>
    <property type="project" value="TreeGrafter"/>
</dbReference>
<evidence type="ECO:0000256" key="4">
    <source>
        <dbReference type="ARBA" id="ARBA00023186"/>
    </source>
</evidence>
<dbReference type="Pfam" id="PF17871">
    <property type="entry name" value="AAA_lid_9"/>
    <property type="match status" value="1"/>
</dbReference>
<dbReference type="PANTHER" id="PTHR11638">
    <property type="entry name" value="ATP-DEPENDENT CLP PROTEASE"/>
    <property type="match status" value="1"/>
</dbReference>
<dbReference type="CDD" id="cd19499">
    <property type="entry name" value="RecA-like_ClpB_Hsp104-like"/>
    <property type="match status" value="1"/>
</dbReference>
<dbReference type="InterPro" id="IPR003593">
    <property type="entry name" value="AAA+_ATPase"/>
</dbReference>
<dbReference type="Gene3D" id="1.10.1780.10">
    <property type="entry name" value="Clp, N-terminal domain"/>
    <property type="match status" value="1"/>
</dbReference>
<dbReference type="InterPro" id="IPR001270">
    <property type="entry name" value="ClpA/B"/>
</dbReference>
<evidence type="ECO:0000256" key="2">
    <source>
        <dbReference type="ARBA" id="ARBA00022741"/>
    </source>
</evidence>
<dbReference type="InterPro" id="IPR019489">
    <property type="entry name" value="Clp_ATPase_C"/>
</dbReference>
<dbReference type="Pfam" id="PF02861">
    <property type="entry name" value="Clp_N"/>
    <property type="match status" value="1"/>
</dbReference>
<dbReference type="EMBL" id="PCYM01000001">
    <property type="protein sequence ID" value="PIR47779.1"/>
    <property type="molecule type" value="Genomic_DNA"/>
</dbReference>
<dbReference type="GO" id="GO:0016887">
    <property type="term" value="F:ATP hydrolysis activity"/>
    <property type="evidence" value="ECO:0007669"/>
    <property type="project" value="InterPro"/>
</dbReference>
<evidence type="ECO:0000313" key="8">
    <source>
        <dbReference type="EMBL" id="PIR47779.1"/>
    </source>
</evidence>
<keyword evidence="6" id="KW-0812">Transmembrane</keyword>
<feature type="transmembrane region" description="Helical" evidence="6">
    <location>
        <begin position="60"/>
        <end position="82"/>
    </location>
</feature>
<reference evidence="8 9" key="1">
    <citation type="submission" date="2017-09" db="EMBL/GenBank/DDBJ databases">
        <title>Depth-based differentiation of microbial function through sediment-hosted aquifers and enrichment of novel symbionts in the deep terrestrial subsurface.</title>
        <authorList>
            <person name="Probst A.J."/>
            <person name="Ladd B."/>
            <person name="Jarett J.K."/>
            <person name="Geller-Mcgrath D.E."/>
            <person name="Sieber C.M."/>
            <person name="Emerson J.B."/>
            <person name="Anantharaman K."/>
            <person name="Thomas B.C."/>
            <person name="Malmstrom R."/>
            <person name="Stieglmeier M."/>
            <person name="Klingl A."/>
            <person name="Woyke T."/>
            <person name="Ryan C.M."/>
            <person name="Banfield J.F."/>
        </authorList>
    </citation>
    <scope>NUCLEOTIDE SEQUENCE [LARGE SCALE GENOMIC DNA]</scope>
    <source>
        <strain evidence="8">CG10_big_fil_rev_8_21_14_0_10_50_16</strain>
    </source>
</reference>
<keyword evidence="6" id="KW-1133">Transmembrane helix</keyword>
<organism evidence="8 9">
    <name type="scientific">Candidatus Uhrbacteria bacterium CG10_big_fil_rev_8_21_14_0_10_50_16</name>
    <dbReference type="NCBI Taxonomy" id="1975039"/>
    <lineage>
        <taxon>Bacteria</taxon>
        <taxon>Candidatus Uhriibacteriota</taxon>
    </lineage>
</organism>
<protein>
    <recommendedName>
        <fullName evidence="7">Clp R domain-containing protein</fullName>
    </recommendedName>
</protein>
<feature type="domain" description="Clp R" evidence="7">
    <location>
        <begin position="161"/>
        <end position="306"/>
    </location>
</feature>
<dbReference type="PRINTS" id="PR00300">
    <property type="entry name" value="CLPPROTEASEA"/>
</dbReference>
<evidence type="ECO:0000256" key="6">
    <source>
        <dbReference type="SAM" id="Phobius"/>
    </source>
</evidence>
<evidence type="ECO:0000313" key="9">
    <source>
        <dbReference type="Proteomes" id="UP000230084"/>
    </source>
</evidence>
<dbReference type="Gene3D" id="1.10.8.60">
    <property type="match status" value="2"/>
</dbReference>
<proteinExistence type="predicted"/>
<gene>
    <name evidence="8" type="ORF">COV06_00025</name>
</gene>
<dbReference type="PANTHER" id="PTHR11638:SF18">
    <property type="entry name" value="HEAT SHOCK PROTEIN 104"/>
    <property type="match status" value="1"/>
</dbReference>
<dbReference type="InterPro" id="IPR036628">
    <property type="entry name" value="Clp_N_dom_sf"/>
</dbReference>
<dbReference type="Pfam" id="PF07724">
    <property type="entry name" value="AAA_2"/>
    <property type="match status" value="1"/>
</dbReference>
<dbReference type="InterPro" id="IPR003959">
    <property type="entry name" value="ATPase_AAA_core"/>
</dbReference>
<dbReference type="InterPro" id="IPR050130">
    <property type="entry name" value="ClpA_ClpB"/>
</dbReference>
<dbReference type="Gene3D" id="3.40.50.300">
    <property type="entry name" value="P-loop containing nucleotide triphosphate hydrolases"/>
    <property type="match status" value="2"/>
</dbReference>
<keyword evidence="3" id="KW-0067">ATP-binding</keyword>
<keyword evidence="4" id="KW-0143">Chaperone</keyword>
<dbReference type="InterPro" id="IPR004176">
    <property type="entry name" value="Clp_R_N"/>
</dbReference>
<dbReference type="SUPFAM" id="SSF52540">
    <property type="entry name" value="P-loop containing nucleoside triphosphate hydrolases"/>
    <property type="match status" value="2"/>
</dbReference>
<keyword evidence="6" id="KW-0472">Membrane</keyword>
<keyword evidence="2" id="KW-0547">Nucleotide-binding</keyword>
<dbReference type="SUPFAM" id="SSF81923">
    <property type="entry name" value="Double Clp-N motif"/>
    <property type="match status" value="1"/>
</dbReference>
<dbReference type="InterPro" id="IPR041546">
    <property type="entry name" value="ClpA/ClpB_AAA_lid"/>
</dbReference>
<evidence type="ECO:0000259" key="7">
    <source>
        <dbReference type="PROSITE" id="PS51903"/>
    </source>
</evidence>